<feature type="region of interest" description="Disordered" evidence="1">
    <location>
        <begin position="23"/>
        <end position="55"/>
    </location>
</feature>
<dbReference type="Proteomes" id="UP001237642">
    <property type="component" value="Unassembled WGS sequence"/>
</dbReference>
<accession>A0AAD8IRU5</accession>
<name>A0AAD8IRU5_9APIA</name>
<proteinExistence type="predicted"/>
<evidence type="ECO:0000313" key="3">
    <source>
        <dbReference type="Proteomes" id="UP001237642"/>
    </source>
</evidence>
<comment type="caution">
    <text evidence="2">The sequence shown here is derived from an EMBL/GenBank/DDBJ whole genome shotgun (WGS) entry which is preliminary data.</text>
</comment>
<feature type="region of interest" description="Disordered" evidence="1">
    <location>
        <begin position="202"/>
        <end position="227"/>
    </location>
</feature>
<feature type="compositionally biased region" description="Basic and acidic residues" evidence="1">
    <location>
        <begin position="26"/>
        <end position="36"/>
    </location>
</feature>
<reference evidence="2" key="1">
    <citation type="submission" date="2023-02" db="EMBL/GenBank/DDBJ databases">
        <title>Genome of toxic invasive species Heracleum sosnowskyi carries increased number of genes despite the absence of recent whole-genome duplications.</title>
        <authorList>
            <person name="Schelkunov M."/>
            <person name="Shtratnikova V."/>
            <person name="Makarenko M."/>
            <person name="Klepikova A."/>
            <person name="Omelchenko D."/>
            <person name="Novikova G."/>
            <person name="Obukhova E."/>
            <person name="Bogdanov V."/>
            <person name="Penin A."/>
            <person name="Logacheva M."/>
        </authorList>
    </citation>
    <scope>NUCLEOTIDE SEQUENCE</scope>
    <source>
        <strain evidence="2">Hsosn_3</strain>
        <tissue evidence="2">Leaf</tissue>
    </source>
</reference>
<evidence type="ECO:0000256" key="1">
    <source>
        <dbReference type="SAM" id="MobiDB-lite"/>
    </source>
</evidence>
<evidence type="ECO:0000313" key="2">
    <source>
        <dbReference type="EMBL" id="KAK1389307.1"/>
    </source>
</evidence>
<feature type="compositionally biased region" description="Basic and acidic residues" evidence="1">
    <location>
        <begin position="202"/>
        <end position="212"/>
    </location>
</feature>
<dbReference type="AlphaFoldDB" id="A0AAD8IRU5"/>
<dbReference type="EMBL" id="JAUIZM010000004">
    <property type="protein sequence ID" value="KAK1389307.1"/>
    <property type="molecule type" value="Genomic_DNA"/>
</dbReference>
<feature type="compositionally biased region" description="Basic residues" evidence="1">
    <location>
        <begin position="213"/>
        <end position="223"/>
    </location>
</feature>
<reference evidence="2" key="2">
    <citation type="submission" date="2023-05" db="EMBL/GenBank/DDBJ databases">
        <authorList>
            <person name="Schelkunov M.I."/>
        </authorList>
    </citation>
    <scope>NUCLEOTIDE SEQUENCE</scope>
    <source>
        <strain evidence="2">Hsosn_3</strain>
        <tissue evidence="2">Leaf</tissue>
    </source>
</reference>
<gene>
    <name evidence="2" type="ORF">POM88_017485</name>
</gene>
<protein>
    <submittedName>
        <fullName evidence="2">Uncharacterized protein</fullName>
    </submittedName>
</protein>
<sequence length="252" mass="28600">MIYFRPYSSSGKRNYVQKKAGQCSFRNEKIDPRQEESTSGFPIKLPRPQAGDDTVSGRERTLYHNTSHFGPLVQRAARDEVGKNMNDAPTIPTTSGSSQLSSFAIPKRSLTHEEWREKYGSSQLDVTRGIRKPGSYNEAYDCTRKQDYNRHKQSLVGDANEDARISNRDPLLLGYGSMGHNIRYLAPLLPPAGNVNQMLRDHDRRHGQETSRHGHVYKGKQKRVQSEAIPLPTNSLFVGPLNRPKQCHNREI</sequence>
<organism evidence="2 3">
    <name type="scientific">Heracleum sosnowskyi</name>
    <dbReference type="NCBI Taxonomy" id="360622"/>
    <lineage>
        <taxon>Eukaryota</taxon>
        <taxon>Viridiplantae</taxon>
        <taxon>Streptophyta</taxon>
        <taxon>Embryophyta</taxon>
        <taxon>Tracheophyta</taxon>
        <taxon>Spermatophyta</taxon>
        <taxon>Magnoliopsida</taxon>
        <taxon>eudicotyledons</taxon>
        <taxon>Gunneridae</taxon>
        <taxon>Pentapetalae</taxon>
        <taxon>asterids</taxon>
        <taxon>campanulids</taxon>
        <taxon>Apiales</taxon>
        <taxon>Apiaceae</taxon>
        <taxon>Apioideae</taxon>
        <taxon>apioid superclade</taxon>
        <taxon>Tordylieae</taxon>
        <taxon>Tordyliinae</taxon>
        <taxon>Heracleum</taxon>
    </lineage>
</organism>
<keyword evidence="3" id="KW-1185">Reference proteome</keyword>